<sequence length="751" mass="86839">MKKNNDAILNSSVYLKLFPKEIYINEKVQKLNQKSTTKERNLIVSIGGIFLLKMRKIQRTYIVSHHIPFIELSSMTIVEKSIKITSQNDEFSFQHPSCLQIAATIYSIYSMLFSHQNLRFNIDLDEKIRDSFERIYIPVQFTSNLASRFIASSPMYLKNSEINEDFFYVTYEMLCNIENEIEFTEKAYNNPFIPPIATAVCFGQEISILTFKNEKFSVFEKVFFFIIKNSTSIQEITFNNVTFSNKISDEFVFDNSILCPAFEYNFINCDFSSLESIQFFSCFLNYPNSITTLTFLKCNFIMETLDSLFQALFFANCFHTLEHLYMDNIIESSLSSFLVQLATCSWVLRTKCLQTFSVTNCNLNLDVLLPKLLTVDTGFVSLDLHGNNFNKNKSFNQLSTFHNVVNLDFSECIFESANELLIIFSAISRSKSKQMRVNLSRLNISQSNWSNFFMKFEQLELCNIISLIWDDNELIDENDTLSLVTMIIESMSNLVELSINNSFSKSSLYYVNEIMKSKTNLVSFSISTRKNHSLGAQLDIVSLVENNPDLEYLDITNQQVGSENISKVFQNLHFRVKDFRFSGFKPKNSYDLSQVLEMCLNSTVKFTYWPYDDVKHSLVLTDITERTKVVHKLNKLKDCFKEKFGVESTIDKFNHSNEDLDFQTKFTTTFGTSSFITIPINNVYSSSSSSMATNTKIIDNLESMKAFVDYDEDTMILIEECYEVSGTEPMLNFIINLLNRSDIMNLSNELK</sequence>
<dbReference type="Proteomes" id="UP000179807">
    <property type="component" value="Unassembled WGS sequence"/>
</dbReference>
<comment type="caution">
    <text evidence="1">The sequence shown here is derived from an EMBL/GenBank/DDBJ whole genome shotgun (WGS) entry which is preliminary data.</text>
</comment>
<keyword evidence="2" id="KW-1185">Reference proteome</keyword>
<evidence type="ECO:0000313" key="1">
    <source>
        <dbReference type="EMBL" id="OHT05986.1"/>
    </source>
</evidence>
<dbReference type="Gene3D" id="3.80.10.10">
    <property type="entry name" value="Ribonuclease Inhibitor"/>
    <property type="match status" value="1"/>
</dbReference>
<proteinExistence type="predicted"/>
<dbReference type="VEuPathDB" id="TrichDB:TRFO_26049"/>
<name>A0A1J4K4T5_9EUKA</name>
<dbReference type="RefSeq" id="XP_068359122.1">
    <property type="nucleotide sequence ID" value="XM_068504713.1"/>
</dbReference>
<dbReference type="OrthoDB" id="10603493at2759"/>
<dbReference type="GeneID" id="94839417"/>
<evidence type="ECO:0000313" key="2">
    <source>
        <dbReference type="Proteomes" id="UP000179807"/>
    </source>
</evidence>
<reference evidence="1" key="1">
    <citation type="submission" date="2016-10" db="EMBL/GenBank/DDBJ databases">
        <authorList>
            <person name="Benchimol M."/>
            <person name="Almeida L.G."/>
            <person name="Vasconcelos A.T."/>
            <person name="Perreira-Neves A."/>
            <person name="Rosa I.A."/>
            <person name="Tasca T."/>
            <person name="Bogo M.R."/>
            <person name="de Souza W."/>
        </authorList>
    </citation>
    <scope>NUCLEOTIDE SEQUENCE [LARGE SCALE GENOMIC DNA]</scope>
    <source>
        <strain evidence="1">K</strain>
    </source>
</reference>
<protein>
    <recommendedName>
        <fullName evidence="3">Leucine Rich Repeat family protein</fullName>
    </recommendedName>
</protein>
<dbReference type="InterPro" id="IPR032675">
    <property type="entry name" value="LRR_dom_sf"/>
</dbReference>
<evidence type="ECO:0008006" key="3">
    <source>
        <dbReference type="Google" id="ProtNLM"/>
    </source>
</evidence>
<dbReference type="AlphaFoldDB" id="A0A1J4K4T5"/>
<dbReference type="SUPFAM" id="SSF52047">
    <property type="entry name" value="RNI-like"/>
    <property type="match status" value="1"/>
</dbReference>
<accession>A0A1J4K4T5</accession>
<gene>
    <name evidence="1" type="ORF">TRFO_26049</name>
</gene>
<dbReference type="EMBL" id="MLAK01000739">
    <property type="protein sequence ID" value="OHT05986.1"/>
    <property type="molecule type" value="Genomic_DNA"/>
</dbReference>
<organism evidence="1 2">
    <name type="scientific">Tritrichomonas foetus</name>
    <dbReference type="NCBI Taxonomy" id="1144522"/>
    <lineage>
        <taxon>Eukaryota</taxon>
        <taxon>Metamonada</taxon>
        <taxon>Parabasalia</taxon>
        <taxon>Tritrichomonadida</taxon>
        <taxon>Tritrichomonadidae</taxon>
        <taxon>Tritrichomonas</taxon>
    </lineage>
</organism>